<dbReference type="SUPFAM" id="SSF53335">
    <property type="entry name" value="S-adenosyl-L-methionine-dependent methyltransferases"/>
    <property type="match status" value="1"/>
</dbReference>
<proteinExistence type="predicted"/>
<accession>A0A9D9HC59</accession>
<dbReference type="GO" id="GO:0008176">
    <property type="term" value="F:tRNA (guanine(46)-N7)-methyltransferase activity"/>
    <property type="evidence" value="ECO:0007669"/>
    <property type="project" value="UniProtKB-EC"/>
</dbReference>
<evidence type="ECO:0000256" key="6">
    <source>
        <dbReference type="ARBA" id="ARBA00022691"/>
    </source>
</evidence>
<organism evidence="8 9">
    <name type="scientific">Candidatus Cryptobacteroides merdigallinarum</name>
    <dbReference type="NCBI Taxonomy" id="2840770"/>
    <lineage>
        <taxon>Bacteria</taxon>
        <taxon>Pseudomonadati</taxon>
        <taxon>Bacteroidota</taxon>
        <taxon>Bacteroidia</taxon>
        <taxon>Bacteroidales</taxon>
        <taxon>Candidatus Cryptobacteroides</taxon>
    </lineage>
</organism>
<keyword evidence="6" id="KW-0949">S-adenosyl-L-methionine</keyword>
<evidence type="ECO:0000256" key="7">
    <source>
        <dbReference type="ARBA" id="ARBA00022694"/>
    </source>
</evidence>
<dbReference type="NCBIfam" id="NF001080">
    <property type="entry name" value="PRK00121.2-2"/>
    <property type="match status" value="1"/>
</dbReference>
<reference evidence="8" key="1">
    <citation type="submission" date="2020-10" db="EMBL/GenBank/DDBJ databases">
        <authorList>
            <person name="Gilroy R."/>
        </authorList>
    </citation>
    <scope>NUCLEOTIDE SEQUENCE</scope>
    <source>
        <strain evidence="8">20514</strain>
    </source>
</reference>
<dbReference type="EC" id="2.1.1.33" evidence="3"/>
<dbReference type="Pfam" id="PF02390">
    <property type="entry name" value="Methyltransf_4"/>
    <property type="match status" value="1"/>
</dbReference>
<keyword evidence="4 8" id="KW-0489">Methyltransferase</keyword>
<dbReference type="InterPro" id="IPR029063">
    <property type="entry name" value="SAM-dependent_MTases_sf"/>
</dbReference>
<dbReference type="PANTHER" id="PTHR23417">
    <property type="entry name" value="3-DEOXY-D-MANNO-OCTULOSONIC-ACID TRANSFERASE/TRNA GUANINE-N 7 - -METHYLTRANSFERASE"/>
    <property type="match status" value="1"/>
</dbReference>
<dbReference type="InterPro" id="IPR003358">
    <property type="entry name" value="tRNA_(Gua-N-7)_MeTrfase_Trmb"/>
</dbReference>
<name>A0A9D9HC59_9BACT</name>
<comment type="caution">
    <text evidence="8">The sequence shown here is derived from an EMBL/GenBank/DDBJ whole genome shotgun (WGS) entry which is preliminary data.</text>
</comment>
<comment type="catalytic activity">
    <reaction evidence="1">
        <text>guanosine(46) in tRNA + S-adenosyl-L-methionine = N(7)-methylguanosine(46) in tRNA + S-adenosyl-L-homocysteine</text>
        <dbReference type="Rhea" id="RHEA:42708"/>
        <dbReference type="Rhea" id="RHEA-COMP:10188"/>
        <dbReference type="Rhea" id="RHEA-COMP:10189"/>
        <dbReference type="ChEBI" id="CHEBI:57856"/>
        <dbReference type="ChEBI" id="CHEBI:59789"/>
        <dbReference type="ChEBI" id="CHEBI:74269"/>
        <dbReference type="ChEBI" id="CHEBI:74480"/>
        <dbReference type="EC" id="2.1.1.33"/>
    </reaction>
</comment>
<dbReference type="EMBL" id="JADIMQ010000086">
    <property type="protein sequence ID" value="MBO8448815.1"/>
    <property type="molecule type" value="Genomic_DNA"/>
</dbReference>
<dbReference type="GO" id="GO:0043527">
    <property type="term" value="C:tRNA methyltransferase complex"/>
    <property type="evidence" value="ECO:0007669"/>
    <property type="project" value="TreeGrafter"/>
</dbReference>
<evidence type="ECO:0000313" key="8">
    <source>
        <dbReference type="EMBL" id="MBO8448815.1"/>
    </source>
</evidence>
<dbReference type="AlphaFoldDB" id="A0A9D9HC59"/>
<evidence type="ECO:0000256" key="3">
    <source>
        <dbReference type="ARBA" id="ARBA00011977"/>
    </source>
</evidence>
<dbReference type="CDD" id="cd02440">
    <property type="entry name" value="AdoMet_MTases"/>
    <property type="match status" value="1"/>
</dbReference>
<reference evidence="8" key="2">
    <citation type="journal article" date="2021" name="PeerJ">
        <title>Extensive microbial diversity within the chicken gut microbiome revealed by metagenomics and culture.</title>
        <authorList>
            <person name="Gilroy R."/>
            <person name="Ravi A."/>
            <person name="Getino M."/>
            <person name="Pursley I."/>
            <person name="Horton D.L."/>
            <person name="Alikhan N.F."/>
            <person name="Baker D."/>
            <person name="Gharbi K."/>
            <person name="Hall N."/>
            <person name="Watson M."/>
            <person name="Adriaenssens E.M."/>
            <person name="Foster-Nyarko E."/>
            <person name="Jarju S."/>
            <person name="Secka A."/>
            <person name="Antonio M."/>
            <person name="Oren A."/>
            <person name="Chaudhuri R.R."/>
            <person name="La Ragione R."/>
            <person name="Hildebrand F."/>
            <person name="Pallen M.J."/>
        </authorList>
    </citation>
    <scope>NUCLEOTIDE SEQUENCE</scope>
    <source>
        <strain evidence="8">20514</strain>
    </source>
</reference>
<dbReference type="PANTHER" id="PTHR23417:SF14">
    <property type="entry name" value="PENTACOTRIPEPTIDE-REPEAT REGION OF PRORP DOMAIN-CONTAINING PROTEIN"/>
    <property type="match status" value="1"/>
</dbReference>
<evidence type="ECO:0000313" key="9">
    <source>
        <dbReference type="Proteomes" id="UP000810252"/>
    </source>
</evidence>
<evidence type="ECO:0000256" key="5">
    <source>
        <dbReference type="ARBA" id="ARBA00022679"/>
    </source>
</evidence>
<keyword evidence="5 8" id="KW-0808">Transferase</keyword>
<dbReference type="Proteomes" id="UP000810252">
    <property type="component" value="Unassembled WGS sequence"/>
</dbReference>
<evidence type="ECO:0000256" key="1">
    <source>
        <dbReference type="ARBA" id="ARBA00000142"/>
    </source>
</evidence>
<dbReference type="Gene3D" id="3.40.50.150">
    <property type="entry name" value="Vaccinia Virus protein VP39"/>
    <property type="match status" value="1"/>
</dbReference>
<protein>
    <recommendedName>
        <fullName evidence="3">tRNA (guanine(46)-N(7))-methyltransferase</fullName>
        <ecNumber evidence="3">2.1.1.33</ecNumber>
    </recommendedName>
</protein>
<keyword evidence="7" id="KW-0819">tRNA processing</keyword>
<evidence type="ECO:0000256" key="4">
    <source>
        <dbReference type="ARBA" id="ARBA00022603"/>
    </source>
</evidence>
<comment type="function">
    <text evidence="2">Catalyzes the formation of N(7)-methylguanine at position 46 (m7G46) in tRNA.</text>
</comment>
<evidence type="ECO:0000256" key="2">
    <source>
        <dbReference type="ARBA" id="ARBA00003015"/>
    </source>
</evidence>
<dbReference type="PROSITE" id="PS51625">
    <property type="entry name" value="SAM_MT_TRMB"/>
    <property type="match status" value="1"/>
</dbReference>
<gene>
    <name evidence="8" type="primary">trmB</name>
    <name evidence="8" type="ORF">IAC29_06045</name>
</gene>
<sequence>MGKDKLRKFKENETFSCLVQPSTREVLGCDYRLKGHWNGGFFREERPIVVELGCGKGEYTVDLALRNPSFNYIGVDIKGARLWKGAKFAHENGLGNVGFLRTRIEFICSLFARDEVSEVWITFADPQIGREKKRLTSPLFLSRYREFLKPGGIVHLKTDSRYLHEYSRAIAEQNGLKVLAAATDIYGSDREALYASGIASVCGRDAVDALFQVQTFYEKQYLAQGIPITYLAFVIDHDGDYLSPAWEPERWER</sequence>